<reference evidence="1" key="1">
    <citation type="journal article" date="2020" name="Nature">
        <title>Giant virus diversity and host interactions through global metagenomics.</title>
        <authorList>
            <person name="Schulz F."/>
            <person name="Roux S."/>
            <person name="Paez-Espino D."/>
            <person name="Jungbluth S."/>
            <person name="Walsh D.A."/>
            <person name="Denef V.J."/>
            <person name="McMahon K.D."/>
            <person name="Konstantinidis K.T."/>
            <person name="Eloe-Fadrosh E.A."/>
            <person name="Kyrpides N.C."/>
            <person name="Woyke T."/>
        </authorList>
    </citation>
    <scope>NUCLEOTIDE SEQUENCE</scope>
    <source>
        <strain evidence="1">GVMAG-M-3300010158-60</strain>
    </source>
</reference>
<dbReference type="EMBL" id="MN739109">
    <property type="protein sequence ID" value="QHS89435.1"/>
    <property type="molecule type" value="Genomic_DNA"/>
</dbReference>
<organism evidence="1">
    <name type="scientific">viral metagenome</name>
    <dbReference type="NCBI Taxonomy" id="1070528"/>
    <lineage>
        <taxon>unclassified sequences</taxon>
        <taxon>metagenomes</taxon>
        <taxon>organismal metagenomes</taxon>
    </lineage>
</organism>
<dbReference type="AlphaFoldDB" id="A0A6C0BAZ5"/>
<sequence length="226" mass="23603">MSTTATLSGLSGSGATVSWTPTTGATSYDIALYYKLSGAPTTSDTLVQTFTNRTSPATLSFTPNAAGGYYAATVIANYNSQISGTSAQQFYQPAYNYSAIASQYQFTYTGSANSITLNATSNNPGAPDYDGPAVFQIGILRGFMGLSMEVSFTYDLAVDAPTGDAGNLVITFSPSYATTSLDGQQYLTLFNNTIGENVTQVTFSAATLYGGVMSNIYVTAAINPNV</sequence>
<name>A0A6C0BAZ5_9ZZZZ</name>
<accession>A0A6C0BAZ5</accession>
<proteinExistence type="predicted"/>
<evidence type="ECO:0000313" key="1">
    <source>
        <dbReference type="EMBL" id="QHS89435.1"/>
    </source>
</evidence>
<protein>
    <submittedName>
        <fullName evidence="1">Uncharacterized protein</fullName>
    </submittedName>
</protein>